<evidence type="ECO:0000313" key="2">
    <source>
        <dbReference type="Proteomes" id="UP000814128"/>
    </source>
</evidence>
<comment type="caution">
    <text evidence="1">The sequence shown here is derived from an EMBL/GenBank/DDBJ whole genome shotgun (WGS) entry which is preliminary data.</text>
</comment>
<sequence length="334" mass="35791">MAHQHQDALELSVSQTFLAHAALAYTSPEVRTLDRIIALQSRGSLRVVTVPVHSKSLSDIPPEVLLIIRSYLIPTVTDALLSETMLAYADSLLSRARRLCGECLKYNVQVFGPDTLTWPCSRSGLTEEAQGCECGTRALSSDICITDASEWAKMDVSALKDTFEHKAGLKRGHKRTHSYSAASAAWLEEYLAKRAGQGKPIRDVIRDILGADFAGVVVDDAARYTKPSSSKADVPDAITLAVSPSLALPSGQDRLKIVARELALATTTNAGSELLTAARDMAASIIAATVTRVSCTSDVKCHVPRDTRAVRPSMFTLIGAGLALGAYTLARLAL</sequence>
<evidence type="ECO:0000313" key="1">
    <source>
        <dbReference type="EMBL" id="KAI0032764.1"/>
    </source>
</evidence>
<name>A0ACB8QLU1_9AGAM</name>
<accession>A0ACB8QLU1</accession>
<organism evidence="1 2">
    <name type="scientific">Vararia minispora EC-137</name>
    <dbReference type="NCBI Taxonomy" id="1314806"/>
    <lineage>
        <taxon>Eukaryota</taxon>
        <taxon>Fungi</taxon>
        <taxon>Dikarya</taxon>
        <taxon>Basidiomycota</taxon>
        <taxon>Agaricomycotina</taxon>
        <taxon>Agaricomycetes</taxon>
        <taxon>Russulales</taxon>
        <taxon>Lachnocladiaceae</taxon>
        <taxon>Vararia</taxon>
    </lineage>
</organism>
<reference evidence="1" key="1">
    <citation type="submission" date="2021-02" db="EMBL/GenBank/DDBJ databases">
        <authorList>
            <consortium name="DOE Joint Genome Institute"/>
            <person name="Ahrendt S."/>
            <person name="Looney B.P."/>
            <person name="Miyauchi S."/>
            <person name="Morin E."/>
            <person name="Drula E."/>
            <person name="Courty P.E."/>
            <person name="Chicoki N."/>
            <person name="Fauchery L."/>
            <person name="Kohler A."/>
            <person name="Kuo A."/>
            <person name="Labutti K."/>
            <person name="Pangilinan J."/>
            <person name="Lipzen A."/>
            <person name="Riley R."/>
            <person name="Andreopoulos W."/>
            <person name="He G."/>
            <person name="Johnson J."/>
            <person name="Barry K.W."/>
            <person name="Grigoriev I.V."/>
            <person name="Nagy L."/>
            <person name="Hibbett D."/>
            <person name="Henrissat B."/>
            <person name="Matheny P.B."/>
            <person name="Labbe J."/>
            <person name="Martin F."/>
        </authorList>
    </citation>
    <scope>NUCLEOTIDE SEQUENCE</scope>
    <source>
        <strain evidence="1">EC-137</strain>
    </source>
</reference>
<reference evidence="1" key="2">
    <citation type="journal article" date="2022" name="New Phytol.">
        <title>Evolutionary transition to the ectomycorrhizal habit in the genomes of a hyperdiverse lineage of mushroom-forming fungi.</title>
        <authorList>
            <person name="Looney B."/>
            <person name="Miyauchi S."/>
            <person name="Morin E."/>
            <person name="Drula E."/>
            <person name="Courty P.E."/>
            <person name="Kohler A."/>
            <person name="Kuo A."/>
            <person name="LaButti K."/>
            <person name="Pangilinan J."/>
            <person name="Lipzen A."/>
            <person name="Riley R."/>
            <person name="Andreopoulos W."/>
            <person name="He G."/>
            <person name="Johnson J."/>
            <person name="Nolan M."/>
            <person name="Tritt A."/>
            <person name="Barry K.W."/>
            <person name="Grigoriev I.V."/>
            <person name="Nagy L.G."/>
            <person name="Hibbett D."/>
            <person name="Henrissat B."/>
            <person name="Matheny P.B."/>
            <person name="Labbe J."/>
            <person name="Martin F.M."/>
        </authorList>
    </citation>
    <scope>NUCLEOTIDE SEQUENCE</scope>
    <source>
        <strain evidence="1">EC-137</strain>
    </source>
</reference>
<proteinExistence type="predicted"/>
<protein>
    <submittedName>
        <fullName evidence="1">Uncharacterized protein</fullName>
    </submittedName>
</protein>
<dbReference type="Proteomes" id="UP000814128">
    <property type="component" value="Unassembled WGS sequence"/>
</dbReference>
<keyword evidence="2" id="KW-1185">Reference proteome</keyword>
<dbReference type="EMBL" id="MU273537">
    <property type="protein sequence ID" value="KAI0032764.1"/>
    <property type="molecule type" value="Genomic_DNA"/>
</dbReference>
<gene>
    <name evidence="1" type="ORF">K488DRAFT_85586</name>
</gene>